<proteinExistence type="predicted"/>
<sequence>MSEIKIPSIGATIKHLVVLSIMSGLALLLDEARGVAFILFPIIVFHQWAREANIRWSVTKKGVLAVWLASIAYAIVGIVILAATIASESGELSLLLALSH</sequence>
<feature type="transmembrane region" description="Helical" evidence="1">
    <location>
        <begin position="35"/>
        <end position="52"/>
    </location>
</feature>
<evidence type="ECO:0000313" key="2">
    <source>
        <dbReference type="EMBL" id="MCC3804038.1"/>
    </source>
</evidence>
<comment type="caution">
    <text evidence="2">The sequence shown here is derived from an EMBL/GenBank/DDBJ whole genome shotgun (WGS) entry which is preliminary data.</text>
</comment>
<dbReference type="RefSeq" id="WP_228085711.1">
    <property type="nucleotide sequence ID" value="NZ_JACVHL010000002.1"/>
</dbReference>
<feature type="transmembrane region" description="Helical" evidence="1">
    <location>
        <begin position="12"/>
        <end position="29"/>
    </location>
</feature>
<keyword evidence="1" id="KW-0812">Transmembrane</keyword>
<dbReference type="Proteomes" id="UP000726777">
    <property type="component" value="Unassembled WGS sequence"/>
</dbReference>
<gene>
    <name evidence="2" type="ORF">IB292_03195</name>
</gene>
<protein>
    <submittedName>
        <fullName evidence="2">Uncharacterized protein</fullName>
    </submittedName>
</protein>
<evidence type="ECO:0000313" key="3">
    <source>
        <dbReference type="Proteomes" id="UP000726777"/>
    </source>
</evidence>
<reference evidence="2" key="1">
    <citation type="submission" date="2020-09" db="EMBL/GenBank/DDBJ databases">
        <title>Genome sequence of Vibrio parahaemolyticus isolates.</title>
        <authorList>
            <person name="Hammerl J.A."/>
            <person name="Strauch E."/>
        </authorList>
    </citation>
    <scope>NUCLEOTIDE SEQUENCE</scope>
    <source>
        <strain evidence="2">17-VB00146</strain>
    </source>
</reference>
<accession>A0A9Q3U9Z4</accession>
<organism evidence="2 3">
    <name type="scientific">Vibrio parahaemolyticus</name>
    <dbReference type="NCBI Taxonomy" id="670"/>
    <lineage>
        <taxon>Bacteria</taxon>
        <taxon>Pseudomonadati</taxon>
        <taxon>Pseudomonadota</taxon>
        <taxon>Gammaproteobacteria</taxon>
        <taxon>Vibrionales</taxon>
        <taxon>Vibrionaceae</taxon>
        <taxon>Vibrio</taxon>
    </lineage>
</organism>
<dbReference type="AlphaFoldDB" id="A0A9Q3U9Z4"/>
<name>A0A9Q3U9Z4_VIBPH</name>
<keyword evidence="1" id="KW-0472">Membrane</keyword>
<evidence type="ECO:0000256" key="1">
    <source>
        <dbReference type="SAM" id="Phobius"/>
    </source>
</evidence>
<feature type="transmembrane region" description="Helical" evidence="1">
    <location>
        <begin position="64"/>
        <end position="86"/>
    </location>
</feature>
<dbReference type="EMBL" id="JACVHL010000002">
    <property type="protein sequence ID" value="MCC3804038.1"/>
    <property type="molecule type" value="Genomic_DNA"/>
</dbReference>
<keyword evidence="1" id="KW-1133">Transmembrane helix</keyword>